<protein>
    <submittedName>
        <fullName evidence="1">Uncharacterized protein</fullName>
    </submittedName>
</protein>
<evidence type="ECO:0000313" key="2">
    <source>
        <dbReference type="Proteomes" id="UP000247409"/>
    </source>
</evidence>
<gene>
    <name evidence="1" type="ORF">BWQ96_05843</name>
</gene>
<organism evidence="1 2">
    <name type="scientific">Gracilariopsis chorda</name>
    <dbReference type="NCBI Taxonomy" id="448386"/>
    <lineage>
        <taxon>Eukaryota</taxon>
        <taxon>Rhodophyta</taxon>
        <taxon>Florideophyceae</taxon>
        <taxon>Rhodymeniophycidae</taxon>
        <taxon>Gracilariales</taxon>
        <taxon>Gracilariaceae</taxon>
        <taxon>Gracilariopsis</taxon>
    </lineage>
</organism>
<evidence type="ECO:0000313" key="1">
    <source>
        <dbReference type="EMBL" id="PXF44400.1"/>
    </source>
</evidence>
<dbReference type="OrthoDB" id="10473061at2759"/>
<dbReference type="Proteomes" id="UP000247409">
    <property type="component" value="Unassembled WGS sequence"/>
</dbReference>
<sequence>MPKGMQNRRPQLLEMHATLVNVPEGADVLQFLNSAADDAGYAPSIILSGVGLLSKAVLYVANDEAIPEVPDIEKNMSIKPDFDGTKYPELHDLPRIRIDEATEYGISEDVDFPELRSPPHWYSRQVFDHPLSILYARGGRSSTHWHISITLQCPDAPKEISVELIALSGKYCLDVLPEVPSSLSSVYLRI</sequence>
<proteinExistence type="predicted"/>
<dbReference type="EMBL" id="NBIV01000092">
    <property type="protein sequence ID" value="PXF44400.1"/>
    <property type="molecule type" value="Genomic_DNA"/>
</dbReference>
<accession>A0A2V3ITF9</accession>
<name>A0A2V3ITF9_9FLOR</name>
<comment type="caution">
    <text evidence="1">The sequence shown here is derived from an EMBL/GenBank/DDBJ whole genome shotgun (WGS) entry which is preliminary data.</text>
</comment>
<keyword evidence="2" id="KW-1185">Reference proteome</keyword>
<reference evidence="1 2" key="1">
    <citation type="journal article" date="2018" name="Mol. Biol. Evol.">
        <title>Analysis of the draft genome of the red seaweed Gracilariopsis chorda provides insights into genome size evolution in Rhodophyta.</title>
        <authorList>
            <person name="Lee J."/>
            <person name="Yang E.C."/>
            <person name="Graf L."/>
            <person name="Yang J.H."/>
            <person name="Qiu H."/>
            <person name="Zel Zion U."/>
            <person name="Chan C.X."/>
            <person name="Stephens T.G."/>
            <person name="Weber A.P.M."/>
            <person name="Boo G.H."/>
            <person name="Boo S.M."/>
            <person name="Kim K.M."/>
            <person name="Shin Y."/>
            <person name="Jung M."/>
            <person name="Lee S.J."/>
            <person name="Yim H.S."/>
            <person name="Lee J.H."/>
            <person name="Bhattacharya D."/>
            <person name="Yoon H.S."/>
        </authorList>
    </citation>
    <scope>NUCLEOTIDE SEQUENCE [LARGE SCALE GENOMIC DNA]</scope>
    <source>
        <strain evidence="1 2">SKKU-2015</strain>
        <tissue evidence="1">Whole body</tissue>
    </source>
</reference>
<dbReference type="AlphaFoldDB" id="A0A2V3ITF9"/>